<keyword evidence="1" id="KW-0472">Membrane</keyword>
<accession>A0A081BZE1</accession>
<dbReference type="STRING" id="1499967.U27_04663"/>
<keyword evidence="3" id="KW-1185">Reference proteome</keyword>
<feature type="transmembrane region" description="Helical" evidence="1">
    <location>
        <begin position="20"/>
        <end position="38"/>
    </location>
</feature>
<sequence length="134" mass="15295">MTALDDRQPRCSPNERRVCLILIVVGLALIGFFGFRAIRSHIRLAHTSLNPETADIEAIRGWMTVPYIAKAYNVPEDYLFTALNIPAAENRKRSLFRIHHLYHFSEKGKIIEIVKAAIQQYRQTLPPQPGPSNE</sequence>
<proteinExistence type="predicted"/>
<dbReference type="EMBL" id="DF820466">
    <property type="protein sequence ID" value="GAK57696.1"/>
    <property type="molecule type" value="Genomic_DNA"/>
</dbReference>
<evidence type="ECO:0000313" key="2">
    <source>
        <dbReference type="EMBL" id="GAK57696.1"/>
    </source>
</evidence>
<dbReference type="eggNOG" id="ENOG502ZT8J">
    <property type="taxonomic scope" value="Bacteria"/>
</dbReference>
<dbReference type="HOGENOM" id="CLU_1892052_0_0_0"/>
<reference evidence="2" key="1">
    <citation type="journal article" date="2015" name="PeerJ">
        <title>First genomic representation of candidate bacterial phylum KSB3 points to enhanced environmental sensing as a trigger of wastewater bulking.</title>
        <authorList>
            <person name="Sekiguchi Y."/>
            <person name="Ohashi A."/>
            <person name="Parks D.H."/>
            <person name="Yamauchi T."/>
            <person name="Tyson G.W."/>
            <person name="Hugenholtz P."/>
        </authorList>
    </citation>
    <scope>NUCLEOTIDE SEQUENCE [LARGE SCALE GENOMIC DNA]</scope>
</reference>
<dbReference type="AlphaFoldDB" id="A0A081BZE1"/>
<name>A0A081BZE1_VECG1</name>
<dbReference type="Proteomes" id="UP000030661">
    <property type="component" value="Unassembled WGS sequence"/>
</dbReference>
<protein>
    <submittedName>
        <fullName evidence="2">Uncharacterized protein</fullName>
    </submittedName>
</protein>
<gene>
    <name evidence="2" type="ORF">U27_04663</name>
</gene>
<evidence type="ECO:0000256" key="1">
    <source>
        <dbReference type="SAM" id="Phobius"/>
    </source>
</evidence>
<evidence type="ECO:0000313" key="3">
    <source>
        <dbReference type="Proteomes" id="UP000030661"/>
    </source>
</evidence>
<organism evidence="2">
    <name type="scientific">Vecturithrix granuli</name>
    <dbReference type="NCBI Taxonomy" id="1499967"/>
    <lineage>
        <taxon>Bacteria</taxon>
        <taxon>Candidatus Moduliflexota</taxon>
        <taxon>Candidatus Vecturitrichia</taxon>
        <taxon>Candidatus Vecturitrichales</taxon>
        <taxon>Candidatus Vecturitrichaceae</taxon>
        <taxon>Candidatus Vecturithrix</taxon>
    </lineage>
</organism>
<keyword evidence="1" id="KW-0812">Transmembrane</keyword>
<keyword evidence="1" id="KW-1133">Transmembrane helix</keyword>